<dbReference type="PANTHER" id="PTHR37463">
    <property type="entry name" value="GSL3115 PROTEIN"/>
    <property type="match status" value="1"/>
</dbReference>
<organism evidence="1 2">
    <name type="scientific">Herbaspirillum aquaticum</name>
    <dbReference type="NCBI Taxonomy" id="568783"/>
    <lineage>
        <taxon>Bacteria</taxon>
        <taxon>Pseudomonadati</taxon>
        <taxon>Pseudomonadota</taxon>
        <taxon>Betaproteobacteria</taxon>
        <taxon>Burkholderiales</taxon>
        <taxon>Oxalobacteraceae</taxon>
        <taxon>Herbaspirillum</taxon>
    </lineage>
</organism>
<dbReference type="PANTHER" id="PTHR37463:SF1">
    <property type="entry name" value="DUF2256 DOMAIN-CONTAINING PROTEIN"/>
    <property type="match status" value="1"/>
</dbReference>
<protein>
    <recommendedName>
        <fullName evidence="3">DUF2256 domain-containing protein</fullName>
    </recommendedName>
</protein>
<dbReference type="InterPro" id="IPR017136">
    <property type="entry name" value="UCP037205"/>
</dbReference>
<dbReference type="Pfam" id="PF10013">
    <property type="entry name" value="DUF2256"/>
    <property type="match status" value="1"/>
</dbReference>
<comment type="caution">
    <text evidence="1">The sequence shown here is derived from an EMBL/GenBank/DDBJ whole genome shotgun (WGS) entry which is preliminary data.</text>
</comment>
<evidence type="ECO:0000313" key="1">
    <source>
        <dbReference type="EMBL" id="OWY33415.1"/>
    </source>
</evidence>
<proteinExistence type="predicted"/>
<dbReference type="EMBL" id="NJGV01000018">
    <property type="protein sequence ID" value="OWY33415.1"/>
    <property type="molecule type" value="Genomic_DNA"/>
</dbReference>
<name>A0A225SRL3_9BURK</name>
<evidence type="ECO:0008006" key="3">
    <source>
        <dbReference type="Google" id="ProtNLM"/>
    </source>
</evidence>
<dbReference type="RefSeq" id="WP_088756225.1">
    <property type="nucleotide sequence ID" value="NZ_JARJFG010000005.1"/>
</dbReference>
<evidence type="ECO:0000313" key="2">
    <source>
        <dbReference type="Proteomes" id="UP000214747"/>
    </source>
</evidence>
<reference evidence="1 2" key="1">
    <citation type="journal article" date="2010" name="Int. J. Syst. Evol. Microbiol.">
        <title>Reclassification of Herbaspirillum putei as a later heterotypic synonym of Herbaspirillum huttiense, with the description of H. huttiense subsp. huttiense subsp. nov. and H. huttiense subsp. putei subsp. nov., comb. nov., and description of Herbaspirillum aquaticum sp. nov.</title>
        <authorList>
            <person name="Dobritsa A.P."/>
            <person name="Reddy M.C."/>
            <person name="Samadpour M."/>
        </authorList>
    </citation>
    <scope>NUCLEOTIDE SEQUENCE [LARGE SCALE GENOMIC DNA]</scope>
    <source>
        <strain evidence="1 2">IEH 4430</strain>
    </source>
</reference>
<gene>
    <name evidence="1" type="ORF">CEJ45_16985</name>
</gene>
<sequence>MKPKSQVNGHRGNKAHLPSKPCAVCGLPMTWRRAWAKNWDEVKYCSEACRRKRAHPGL</sequence>
<keyword evidence="2" id="KW-1185">Reference proteome</keyword>
<dbReference type="AlphaFoldDB" id="A0A225SRL3"/>
<dbReference type="Proteomes" id="UP000214747">
    <property type="component" value="Unassembled WGS sequence"/>
</dbReference>
<accession>A0A225SRL3</accession>